<keyword evidence="3" id="KW-1185">Reference proteome</keyword>
<evidence type="ECO:0000313" key="2">
    <source>
        <dbReference type="EMBL" id="MBB4246691.1"/>
    </source>
</evidence>
<dbReference type="EMBL" id="JACIGE010000003">
    <property type="protein sequence ID" value="MBB4246691.1"/>
    <property type="molecule type" value="Genomic_DNA"/>
</dbReference>
<dbReference type="AlphaFoldDB" id="A0A840G5Q3"/>
<feature type="chain" id="PRO_5033016776" evidence="1">
    <location>
        <begin position="18"/>
        <end position="156"/>
    </location>
</feature>
<keyword evidence="1" id="KW-0732">Signal</keyword>
<dbReference type="OrthoDB" id="5298805at2"/>
<feature type="signal peptide" evidence="1">
    <location>
        <begin position="1"/>
        <end position="17"/>
    </location>
</feature>
<proteinExistence type="predicted"/>
<evidence type="ECO:0000256" key="1">
    <source>
        <dbReference type="SAM" id="SignalP"/>
    </source>
</evidence>
<dbReference type="Proteomes" id="UP000587070">
    <property type="component" value="Unassembled WGS sequence"/>
</dbReference>
<accession>A0A840G5Q3</accession>
<reference evidence="2 3" key="1">
    <citation type="submission" date="2020-08" db="EMBL/GenBank/DDBJ databases">
        <title>Genome sequencing of Purple Non-Sulfur Bacteria from various extreme environments.</title>
        <authorList>
            <person name="Mayer M."/>
        </authorList>
    </citation>
    <scope>NUCLEOTIDE SEQUENCE [LARGE SCALE GENOMIC DNA]</scope>
    <source>
        <strain evidence="2 3">2761</strain>
    </source>
</reference>
<protein>
    <submittedName>
        <fullName evidence="2">Uncharacterized protein</fullName>
    </submittedName>
</protein>
<comment type="caution">
    <text evidence="2">The sequence shown here is derived from an EMBL/GenBank/DDBJ whole genome shotgun (WGS) entry which is preliminary data.</text>
</comment>
<name>A0A840G5Q3_RHOTE</name>
<dbReference type="RefSeq" id="WP_153115211.1">
    <property type="nucleotide sequence ID" value="NZ_JACIGE010000003.1"/>
</dbReference>
<evidence type="ECO:0000313" key="3">
    <source>
        <dbReference type="Proteomes" id="UP000587070"/>
    </source>
</evidence>
<organism evidence="2 3">
    <name type="scientific">Rhodocyclus tenuis</name>
    <name type="common">Rhodospirillum tenue</name>
    <dbReference type="NCBI Taxonomy" id="1066"/>
    <lineage>
        <taxon>Bacteria</taxon>
        <taxon>Pseudomonadati</taxon>
        <taxon>Pseudomonadota</taxon>
        <taxon>Betaproteobacteria</taxon>
        <taxon>Rhodocyclales</taxon>
        <taxon>Rhodocyclaceae</taxon>
        <taxon>Rhodocyclus</taxon>
    </lineage>
</organism>
<dbReference type="PROSITE" id="PS51257">
    <property type="entry name" value="PROKAR_LIPOPROTEIN"/>
    <property type="match status" value="1"/>
</dbReference>
<sequence>MACLRSLLLIAAGGLLAACNTVSGSYPRSPLISQSATIRLTETTSLSFEELLGAAAVGAVIYMVYDPLAPNWTIEERPLDKETFALALRAKSFRIGGDGESMQIFRRRAEQLQREKGYTAYRILDYSEGIDSGTPFTHRTSQGIIQLVGAGPIPAR</sequence>
<gene>
    <name evidence="2" type="ORF">GGD90_001054</name>
</gene>